<organism evidence="1 2">
    <name type="scientific">Adiantum capillus-veneris</name>
    <name type="common">Maidenhair fern</name>
    <dbReference type="NCBI Taxonomy" id="13818"/>
    <lineage>
        <taxon>Eukaryota</taxon>
        <taxon>Viridiplantae</taxon>
        <taxon>Streptophyta</taxon>
        <taxon>Embryophyta</taxon>
        <taxon>Tracheophyta</taxon>
        <taxon>Polypodiopsida</taxon>
        <taxon>Polypodiidae</taxon>
        <taxon>Polypodiales</taxon>
        <taxon>Pteridineae</taxon>
        <taxon>Pteridaceae</taxon>
        <taxon>Vittarioideae</taxon>
        <taxon>Adiantum</taxon>
    </lineage>
</organism>
<evidence type="ECO:0000313" key="2">
    <source>
        <dbReference type="Proteomes" id="UP000886520"/>
    </source>
</evidence>
<keyword evidence="2" id="KW-1185">Reference proteome</keyword>
<name>A0A9D4USY0_ADICA</name>
<dbReference type="InterPro" id="IPR019587">
    <property type="entry name" value="Polyketide_cyclase/dehydratase"/>
</dbReference>
<proteinExistence type="predicted"/>
<gene>
    <name evidence="1" type="ORF">GOP47_0011513</name>
</gene>
<dbReference type="CDD" id="cd07821">
    <property type="entry name" value="PYR_PYL_RCAR_like"/>
    <property type="match status" value="1"/>
</dbReference>
<dbReference type="OrthoDB" id="1928994at2759"/>
<reference evidence="1" key="1">
    <citation type="submission" date="2021-01" db="EMBL/GenBank/DDBJ databases">
        <title>Adiantum capillus-veneris genome.</title>
        <authorList>
            <person name="Fang Y."/>
            <person name="Liao Q."/>
        </authorList>
    </citation>
    <scope>NUCLEOTIDE SEQUENCE</scope>
    <source>
        <strain evidence="1">H3</strain>
        <tissue evidence="1">Leaf</tissue>
    </source>
</reference>
<dbReference type="PANTHER" id="PTHR33789:SF5">
    <property type="entry name" value="BET V I_MAJOR LATEX PROTEIN DOMAIN-CONTAINING PROTEIN"/>
    <property type="match status" value="1"/>
</dbReference>
<accession>A0A9D4USY0</accession>
<evidence type="ECO:0000313" key="1">
    <source>
        <dbReference type="EMBL" id="KAI5073500.1"/>
    </source>
</evidence>
<dbReference type="SUPFAM" id="SSF55961">
    <property type="entry name" value="Bet v1-like"/>
    <property type="match status" value="1"/>
</dbReference>
<comment type="caution">
    <text evidence="1">The sequence shown here is derived from an EMBL/GenBank/DDBJ whole genome shotgun (WGS) entry which is preliminary data.</text>
</comment>
<dbReference type="Gene3D" id="3.30.530.20">
    <property type="match status" value="1"/>
</dbReference>
<protein>
    <recommendedName>
        <fullName evidence="3">Lachrymatory factor synthase</fullName>
    </recommendedName>
</protein>
<dbReference type="PANTHER" id="PTHR33789">
    <property type="entry name" value="LACHRYMATORY-FACTOR SYNTHASE"/>
    <property type="match status" value="1"/>
</dbReference>
<dbReference type="Proteomes" id="UP000886520">
    <property type="component" value="Chromosome 11"/>
</dbReference>
<evidence type="ECO:0008006" key="3">
    <source>
        <dbReference type="Google" id="ProtNLM"/>
    </source>
</evidence>
<dbReference type="Pfam" id="PF10604">
    <property type="entry name" value="Polyketide_cyc2"/>
    <property type="match status" value="1"/>
</dbReference>
<dbReference type="InterPro" id="IPR023393">
    <property type="entry name" value="START-like_dom_sf"/>
</dbReference>
<dbReference type="AlphaFoldDB" id="A0A9D4USY0"/>
<dbReference type="EMBL" id="JABFUD020000011">
    <property type="protein sequence ID" value="KAI5073500.1"/>
    <property type="molecule type" value="Genomic_DNA"/>
</dbReference>
<dbReference type="InterPro" id="IPR053249">
    <property type="entry name" value="LFS"/>
</dbReference>
<sequence>MQECPPGMISSGKKWKLCVEKQTMSPMDDMWEIASKFCGLKLWMPELLVCECVDGNESEPGCIRFCAGTKASNNDRNLVWVKEQLLEWDPRLREFSYSILDSNLGFKNYTASFSLSDPCNNGHALVTWKVELSPVHGYDEEEFLVYMGRLLERNIINLERVSCSLSSHER</sequence>